<dbReference type="InterPro" id="IPR004754">
    <property type="entry name" value="Amino_acid_antiprt"/>
</dbReference>
<dbReference type="GO" id="GO:0005886">
    <property type="term" value="C:plasma membrane"/>
    <property type="evidence" value="ECO:0007669"/>
    <property type="project" value="UniProtKB-SubCell"/>
</dbReference>
<name>A0A0C4JMZ5_9GAMM</name>
<dbReference type="EMBL" id="KC687076">
    <property type="protein sequence ID" value="AHA59191.1"/>
    <property type="molecule type" value="Genomic_DNA"/>
</dbReference>
<evidence type="ECO:0000256" key="5">
    <source>
        <dbReference type="ARBA" id="ARBA00022692"/>
    </source>
</evidence>
<evidence type="ECO:0000256" key="3">
    <source>
        <dbReference type="ARBA" id="ARBA00022448"/>
    </source>
</evidence>
<evidence type="ECO:0000256" key="9">
    <source>
        <dbReference type="SAM" id="Phobius"/>
    </source>
</evidence>
<gene>
    <name evidence="10" type="ORF">H744_p0110</name>
</gene>
<comment type="similarity">
    <text evidence="2">Belongs to the amino acid-polyamine-organocation (APC) superfamily. Basic amino acid/polyamine antiporter (APA) (TC 2.A.3.2) family.</text>
</comment>
<dbReference type="PIRSF" id="PIRSF006060">
    <property type="entry name" value="AA_transporter"/>
    <property type="match status" value="1"/>
</dbReference>
<sequence length="488" mass="52876">MEEGRGVLPFSGGKRMTDKSVRKLGLLPMTALVTGAIVGSGIFSLPQNMAEGAGAGAIIIAWVITFFGMVTLAKIFQWLSVNRPDIDDGVYGYVREGFGDYLGFNAAWGYWISVWVGNVGYLVVIYSALGSFQIFDFFGNGSTFPAMVCSIITLWMLHFFVLRGVKSATTLNVIVTVAKVIPILLFIVLVALAFKIDTFTTDFWGSPELGSVTSQVKNTMLYTVWVFLGIECATVYASRAKNMEVVSRATILGFLITIILLICVSLLSLGVVPQAELAGMKNPSMAQVLEYAVGPWGGMLINIGLIVSVGGALLAWTMISSEMLFLAARGTNNTAPSVFGKLNANQIPKNAMRLTNSLITMFLVVNYLNDAGYNILIQLASSMALIPYLLCAAFGLKVTMENKQRPASLVLMMSIGSVYGLWLIYAGGMDYLLLSLLLYACGLPFYLYSRKEQGVTYLGKPIEKVLAMMVLGGAVLALDLIMFNTLTL</sequence>
<keyword evidence="6" id="KW-0029">Amino-acid transport</keyword>
<feature type="transmembrane region" description="Helical" evidence="9">
    <location>
        <begin position="465"/>
        <end position="486"/>
    </location>
</feature>
<feature type="transmembrane region" description="Helical" evidence="9">
    <location>
        <begin position="108"/>
        <end position="129"/>
    </location>
</feature>
<keyword evidence="8 9" id="KW-0472">Membrane</keyword>
<feature type="transmembrane region" description="Helical" evidence="9">
    <location>
        <begin position="375"/>
        <end position="396"/>
    </location>
</feature>
<dbReference type="PANTHER" id="PTHR42770:SF4">
    <property type="entry name" value="ARGININE_ORNITHINE ANTIPORTER-RELATED"/>
    <property type="match status" value="1"/>
</dbReference>
<feature type="transmembrane region" description="Helical" evidence="9">
    <location>
        <begin position="52"/>
        <end position="73"/>
    </location>
</feature>
<dbReference type="GO" id="GO:0022857">
    <property type="term" value="F:transmembrane transporter activity"/>
    <property type="evidence" value="ECO:0007669"/>
    <property type="project" value="InterPro"/>
</dbReference>
<dbReference type="AlphaFoldDB" id="A0A0C4JMZ5"/>
<dbReference type="InterPro" id="IPR002293">
    <property type="entry name" value="AA/rel_permease1"/>
</dbReference>
<protein>
    <submittedName>
        <fullName evidence="10">Putative amino acid permease</fullName>
    </submittedName>
</protein>
<evidence type="ECO:0000313" key="10">
    <source>
        <dbReference type="EMBL" id="AHA59191.1"/>
    </source>
</evidence>
<feature type="transmembrane region" description="Helical" evidence="9">
    <location>
        <begin position="219"/>
        <end position="237"/>
    </location>
</feature>
<evidence type="ECO:0000256" key="8">
    <source>
        <dbReference type="ARBA" id="ARBA00023136"/>
    </source>
</evidence>
<keyword evidence="10" id="KW-0614">Plasmid</keyword>
<evidence type="ECO:0000256" key="6">
    <source>
        <dbReference type="ARBA" id="ARBA00022970"/>
    </source>
</evidence>
<comment type="subcellular location">
    <subcellularLocation>
        <location evidence="1">Cell membrane</location>
        <topology evidence="1">Multi-pass membrane protein</topology>
    </subcellularLocation>
</comment>
<accession>A0A0C4JMZ5</accession>
<dbReference type="PANTHER" id="PTHR42770">
    <property type="entry name" value="AMINO ACID TRANSPORTER-RELATED"/>
    <property type="match status" value="1"/>
</dbReference>
<keyword evidence="3" id="KW-0813">Transport</keyword>
<feature type="transmembrane region" description="Helical" evidence="9">
    <location>
        <begin position="408"/>
        <end position="425"/>
    </location>
</feature>
<keyword evidence="4" id="KW-1003">Cell membrane</keyword>
<dbReference type="Pfam" id="PF13520">
    <property type="entry name" value="AA_permease_2"/>
    <property type="match status" value="1"/>
</dbReference>
<feature type="transmembrane region" description="Helical" evidence="9">
    <location>
        <begin position="173"/>
        <end position="194"/>
    </location>
</feature>
<evidence type="ECO:0000256" key="2">
    <source>
        <dbReference type="ARBA" id="ARBA00008220"/>
    </source>
</evidence>
<evidence type="ECO:0000256" key="7">
    <source>
        <dbReference type="ARBA" id="ARBA00022989"/>
    </source>
</evidence>
<feature type="transmembrane region" description="Helical" evidence="9">
    <location>
        <begin position="249"/>
        <end position="272"/>
    </location>
</feature>
<keyword evidence="5 9" id="KW-0812">Transmembrane</keyword>
<feature type="transmembrane region" description="Helical" evidence="9">
    <location>
        <begin position="431"/>
        <end position="449"/>
    </location>
</feature>
<geneLocation type="plasmid" evidence="10">
    <name>unnamed</name>
</geneLocation>
<dbReference type="Gene3D" id="1.20.1740.10">
    <property type="entry name" value="Amino acid/polyamine transporter I"/>
    <property type="match status" value="1"/>
</dbReference>
<dbReference type="InterPro" id="IPR050367">
    <property type="entry name" value="APC_superfamily"/>
</dbReference>
<feature type="transmembrane region" description="Helical" evidence="9">
    <location>
        <begin position="24"/>
        <end position="46"/>
    </location>
</feature>
<organism evidence="10">
    <name type="scientific">Photobacterium gaetbulicola Gung47</name>
    <dbReference type="NCBI Taxonomy" id="658445"/>
    <lineage>
        <taxon>Bacteria</taxon>
        <taxon>Pseudomonadati</taxon>
        <taxon>Pseudomonadota</taxon>
        <taxon>Gammaproteobacteria</taxon>
        <taxon>Vibrionales</taxon>
        <taxon>Vibrionaceae</taxon>
        <taxon>Photobacterium</taxon>
    </lineage>
</organism>
<keyword evidence="7 9" id="KW-1133">Transmembrane helix</keyword>
<reference evidence="10" key="1">
    <citation type="submission" date="2013-11" db="EMBL/GenBank/DDBJ databases">
        <title>Complete genome sequence of the lipase-producing bacterium Photobacterium gaetbulicola Gung47.</title>
        <authorList>
            <person name="Kim Y.-O."/>
        </authorList>
    </citation>
    <scope>NUCLEOTIDE SEQUENCE</scope>
    <source>
        <strain evidence="10">Gung47</strain>
        <plasmid evidence="10">unnamed</plasmid>
    </source>
</reference>
<dbReference type="NCBIfam" id="TIGR00905">
    <property type="entry name" value="2A0302"/>
    <property type="match status" value="1"/>
</dbReference>
<feature type="transmembrane region" description="Helical" evidence="9">
    <location>
        <begin position="141"/>
        <end position="161"/>
    </location>
</feature>
<dbReference type="GO" id="GO:0006865">
    <property type="term" value="P:amino acid transport"/>
    <property type="evidence" value="ECO:0007669"/>
    <property type="project" value="UniProtKB-KW"/>
</dbReference>
<feature type="transmembrane region" description="Helical" evidence="9">
    <location>
        <begin position="351"/>
        <end position="369"/>
    </location>
</feature>
<feature type="transmembrane region" description="Helical" evidence="9">
    <location>
        <begin position="292"/>
        <end position="316"/>
    </location>
</feature>
<evidence type="ECO:0000256" key="4">
    <source>
        <dbReference type="ARBA" id="ARBA00022475"/>
    </source>
</evidence>
<evidence type="ECO:0000256" key="1">
    <source>
        <dbReference type="ARBA" id="ARBA00004651"/>
    </source>
</evidence>
<proteinExistence type="inferred from homology"/>